<dbReference type="InterPro" id="IPR041706">
    <property type="entry name" value="YchF_N"/>
</dbReference>
<dbReference type="InterPro" id="IPR023192">
    <property type="entry name" value="TGS-like_dom_sf"/>
</dbReference>
<dbReference type="EMBL" id="DTEI01000083">
    <property type="protein sequence ID" value="HGU15974.1"/>
    <property type="molecule type" value="Genomic_DNA"/>
</dbReference>
<evidence type="ECO:0000259" key="8">
    <source>
        <dbReference type="PROSITE" id="PS51710"/>
    </source>
</evidence>
<evidence type="ECO:0000256" key="5">
    <source>
        <dbReference type="ARBA" id="ARBA00022842"/>
    </source>
</evidence>
<dbReference type="InterPro" id="IPR004396">
    <property type="entry name" value="ATPase_YchF/OLA1"/>
</dbReference>
<dbReference type="Pfam" id="PF01926">
    <property type="entry name" value="MMR_HSR1"/>
    <property type="match status" value="1"/>
</dbReference>
<dbReference type="Gene3D" id="1.10.150.300">
    <property type="entry name" value="TGS-like domain"/>
    <property type="match status" value="1"/>
</dbReference>
<dbReference type="SUPFAM" id="SSF52540">
    <property type="entry name" value="P-loop containing nucleoside triphosphate hydrolases"/>
    <property type="match status" value="1"/>
</dbReference>
<evidence type="ECO:0000259" key="9">
    <source>
        <dbReference type="PROSITE" id="PS51880"/>
    </source>
</evidence>
<dbReference type="PROSITE" id="PS51710">
    <property type="entry name" value="G_OBG"/>
    <property type="match status" value="1"/>
</dbReference>
<feature type="binding site" evidence="6">
    <location>
        <begin position="10"/>
        <end position="15"/>
    </location>
    <ligand>
        <name>ATP</name>
        <dbReference type="ChEBI" id="CHEBI:30616"/>
    </ligand>
</feature>
<dbReference type="InterPro" id="IPR004095">
    <property type="entry name" value="TGS"/>
</dbReference>
<evidence type="ECO:0000256" key="3">
    <source>
        <dbReference type="ARBA" id="ARBA00022741"/>
    </source>
</evidence>
<dbReference type="Pfam" id="PF06071">
    <property type="entry name" value="YchF-GTPase_C"/>
    <property type="match status" value="1"/>
</dbReference>
<dbReference type="InterPro" id="IPR027417">
    <property type="entry name" value="P-loop_NTPase"/>
</dbReference>
<dbReference type="PRINTS" id="PR00326">
    <property type="entry name" value="GTP1OBG"/>
</dbReference>
<dbReference type="CDD" id="cd01900">
    <property type="entry name" value="YchF"/>
    <property type="match status" value="1"/>
</dbReference>
<comment type="caution">
    <text evidence="10">The sequence shown here is derived from an EMBL/GenBank/DDBJ whole genome shotgun (WGS) entry which is preliminary data.</text>
</comment>
<feature type="domain" description="TGS" evidence="9">
    <location>
        <begin position="276"/>
        <end position="359"/>
    </location>
</feature>
<dbReference type="Gene3D" id="3.40.50.300">
    <property type="entry name" value="P-loop containing nucleotide triphosphate hydrolases"/>
    <property type="match status" value="1"/>
</dbReference>
<dbReference type="GO" id="GO:0005525">
    <property type="term" value="F:GTP binding"/>
    <property type="evidence" value="ECO:0007669"/>
    <property type="project" value="InterPro"/>
</dbReference>
<dbReference type="GO" id="GO:0046872">
    <property type="term" value="F:metal ion binding"/>
    <property type="evidence" value="ECO:0007669"/>
    <property type="project" value="UniProtKB-KW"/>
</dbReference>
<feature type="domain" description="OBG-type G" evidence="8">
    <location>
        <begin position="1"/>
        <end position="254"/>
    </location>
</feature>
<evidence type="ECO:0000256" key="1">
    <source>
        <dbReference type="ARBA" id="ARBA00001946"/>
    </source>
</evidence>
<evidence type="ECO:0000256" key="7">
    <source>
        <dbReference type="SAM" id="Coils"/>
    </source>
</evidence>
<keyword evidence="5" id="KW-0460">Magnesium</keyword>
<name>A0A7V4N3N0_9BACT</name>
<proteinExistence type="inferred from homology"/>
<dbReference type="GO" id="GO:0043023">
    <property type="term" value="F:ribosomal large subunit binding"/>
    <property type="evidence" value="ECO:0007669"/>
    <property type="project" value="UniProtKB-UniRule"/>
</dbReference>
<keyword evidence="3 6" id="KW-0547">Nucleotide-binding</keyword>
<dbReference type="GO" id="GO:0016887">
    <property type="term" value="F:ATP hydrolysis activity"/>
    <property type="evidence" value="ECO:0007669"/>
    <property type="project" value="UniProtKB-UniRule"/>
</dbReference>
<dbReference type="InterPro" id="IPR031167">
    <property type="entry name" value="G_OBG"/>
</dbReference>
<evidence type="ECO:0000256" key="2">
    <source>
        <dbReference type="ARBA" id="ARBA00022723"/>
    </source>
</evidence>
<evidence type="ECO:0000256" key="6">
    <source>
        <dbReference type="HAMAP-Rule" id="MF_00944"/>
    </source>
</evidence>
<reference evidence="10" key="1">
    <citation type="journal article" date="2020" name="mSystems">
        <title>Genome- and Community-Level Interaction Insights into Carbon Utilization and Element Cycling Functions of Hydrothermarchaeota in Hydrothermal Sediment.</title>
        <authorList>
            <person name="Zhou Z."/>
            <person name="Liu Y."/>
            <person name="Xu W."/>
            <person name="Pan J."/>
            <person name="Luo Z.H."/>
            <person name="Li M."/>
        </authorList>
    </citation>
    <scope>NUCLEOTIDE SEQUENCE [LARGE SCALE GENOMIC DNA]</scope>
    <source>
        <strain evidence="10">SpSt-711</strain>
    </source>
</reference>
<comment type="function">
    <text evidence="6">ATPase that binds to both the 70S ribosome and the 50S ribosomal subunit in a nucleotide-independent manner.</text>
</comment>
<dbReference type="AlphaFoldDB" id="A0A7V4N3N0"/>
<dbReference type="InterPro" id="IPR006073">
    <property type="entry name" value="GTP-bd"/>
</dbReference>
<dbReference type="InterPro" id="IPR012676">
    <property type="entry name" value="TGS-like"/>
</dbReference>
<dbReference type="InterPro" id="IPR012675">
    <property type="entry name" value="Beta-grasp_dom_sf"/>
</dbReference>
<accession>A0A7V4N3N0</accession>
<comment type="similarity">
    <text evidence="6">Belongs to the TRAFAC class OBG-HflX-like GTPase superfamily. OBG GTPase family. YchF/OLA1 subfamily.</text>
</comment>
<keyword evidence="4 6" id="KW-0067">ATP-binding</keyword>
<dbReference type="InterPro" id="IPR013029">
    <property type="entry name" value="YchF_C"/>
</dbReference>
<dbReference type="HAMAP" id="MF_00944">
    <property type="entry name" value="YchF_OLA1_ATPase"/>
    <property type="match status" value="1"/>
</dbReference>
<dbReference type="NCBIfam" id="TIGR00092">
    <property type="entry name" value="redox-regulated ATPase YchF"/>
    <property type="match status" value="1"/>
</dbReference>
<dbReference type="CDD" id="cd04867">
    <property type="entry name" value="TGS_YchF_OLA1"/>
    <property type="match status" value="1"/>
</dbReference>
<dbReference type="PROSITE" id="PS51880">
    <property type="entry name" value="TGS"/>
    <property type="match status" value="1"/>
</dbReference>
<dbReference type="PANTHER" id="PTHR23305">
    <property type="entry name" value="OBG GTPASE FAMILY"/>
    <property type="match status" value="1"/>
</dbReference>
<organism evidence="10">
    <name type="scientific">Thermodesulfobacterium geofontis</name>
    <dbReference type="NCBI Taxonomy" id="1295609"/>
    <lineage>
        <taxon>Bacteria</taxon>
        <taxon>Pseudomonadati</taxon>
        <taxon>Thermodesulfobacteriota</taxon>
        <taxon>Thermodesulfobacteria</taxon>
        <taxon>Thermodesulfobacteriales</taxon>
        <taxon>Thermodesulfobacteriaceae</taxon>
        <taxon>Thermodesulfobacterium</taxon>
    </lineage>
</organism>
<dbReference type="SUPFAM" id="SSF81271">
    <property type="entry name" value="TGS-like"/>
    <property type="match status" value="1"/>
</dbReference>
<evidence type="ECO:0000313" key="10">
    <source>
        <dbReference type="EMBL" id="HGU15974.1"/>
    </source>
</evidence>
<sequence length="361" mass="40837">MEIGIVGLPNVGKSTIFNALIQTNKAEVANYPFCTIEPNVGIVNVPDERVYKICELEKSKKATPATIKFIDIAGLVKGASKGEGLGNQFLSYIRQVSAIAHVIRCFEDQNISHVEGYIDPVRDAEIVEVELIMADLKTLEKRLEKTKKLIKAELETLMKAKSILEELKPLRENLKLFGDSETNFLKKELFLLTIKTMMYIANISEKDLPEGENNPLIIKLKEFALKKGIPIIILCGKIEQELIELSKEERKEFMEVLNLKESGLNKLIKIGYKLLDLITFFTTNPKETRAWTIKKGTKALKAAGKIHSDMERGFIAAEVINYEDYIKIGSLHKAKELGLIKIEGKDYEIKDGDIIYFRFNV</sequence>
<comment type="cofactor">
    <cofactor evidence="1">
        <name>Mg(2+)</name>
        <dbReference type="ChEBI" id="CHEBI:18420"/>
    </cofactor>
</comment>
<dbReference type="FunFam" id="3.10.20.30:FF:000001">
    <property type="entry name" value="Ribosome-binding ATPase YchF"/>
    <property type="match status" value="1"/>
</dbReference>
<dbReference type="PIRSF" id="PIRSF006641">
    <property type="entry name" value="CHP00092"/>
    <property type="match status" value="1"/>
</dbReference>
<dbReference type="GO" id="GO:0005737">
    <property type="term" value="C:cytoplasm"/>
    <property type="evidence" value="ECO:0007669"/>
    <property type="project" value="TreeGrafter"/>
</dbReference>
<dbReference type="GO" id="GO:0005524">
    <property type="term" value="F:ATP binding"/>
    <property type="evidence" value="ECO:0007669"/>
    <property type="project" value="UniProtKB-UniRule"/>
</dbReference>
<dbReference type="Gene3D" id="3.10.20.30">
    <property type="match status" value="1"/>
</dbReference>
<keyword evidence="7" id="KW-0175">Coiled coil</keyword>
<evidence type="ECO:0000256" key="4">
    <source>
        <dbReference type="ARBA" id="ARBA00022840"/>
    </source>
</evidence>
<protein>
    <recommendedName>
        <fullName evidence="6">Ribosome-binding ATPase YchF</fullName>
    </recommendedName>
</protein>
<gene>
    <name evidence="6 10" type="primary">ychF</name>
    <name evidence="10" type="ORF">ENU91_04900</name>
</gene>
<dbReference type="PANTHER" id="PTHR23305:SF18">
    <property type="entry name" value="OBG-TYPE G DOMAIN-CONTAINING PROTEIN"/>
    <property type="match status" value="1"/>
</dbReference>
<keyword evidence="2" id="KW-0479">Metal-binding</keyword>
<feature type="coiled-coil region" evidence="7">
    <location>
        <begin position="129"/>
        <end position="160"/>
    </location>
</feature>